<comment type="function">
    <text evidence="1">The purine nucleoside phosphorylases catalyze the phosphorolytic breakdown of the N-glycosidic bond in the beta-(deoxy)ribonucleoside molecules, with the formation of the corresponding free purine bases and pentose-1-phosphate. Cleaves guanosine, inosine, 2'-deoxyguanosine and 2'-deoxyinosine.</text>
</comment>
<dbReference type="InterPro" id="IPR011270">
    <property type="entry name" value="Pur_Nuc_Pase_Ino/Guo-sp"/>
</dbReference>
<keyword evidence="4 7" id="KW-0328">Glycosyltransferase</keyword>
<name>A0A2U1K6L1_9BACI</name>
<dbReference type="OrthoDB" id="1523230at2"/>
<feature type="binding site" evidence="8">
    <location>
        <position position="227"/>
    </location>
    <ligand>
        <name>a purine D-ribonucleoside</name>
        <dbReference type="ChEBI" id="CHEBI:142355"/>
    </ligand>
</feature>
<feature type="binding site" evidence="8">
    <location>
        <begin position="80"/>
        <end position="82"/>
    </location>
    <ligand>
        <name>phosphate</name>
        <dbReference type="ChEBI" id="CHEBI:43474"/>
    </ligand>
</feature>
<evidence type="ECO:0000256" key="2">
    <source>
        <dbReference type="ARBA" id="ARBA00005058"/>
    </source>
</evidence>
<dbReference type="SUPFAM" id="SSF53167">
    <property type="entry name" value="Purine and uridine phosphorylases"/>
    <property type="match status" value="1"/>
</dbReference>
<feature type="binding site" evidence="8">
    <location>
        <position position="112"/>
    </location>
    <ligand>
        <name>phosphate</name>
        <dbReference type="ChEBI" id="CHEBI:43474"/>
    </ligand>
</feature>
<keyword evidence="5 7" id="KW-0808">Transferase</keyword>
<feature type="binding site" evidence="8">
    <location>
        <position position="204"/>
    </location>
    <ligand>
        <name>phosphate</name>
        <dbReference type="ChEBI" id="CHEBI:43474"/>
    </ligand>
</feature>
<evidence type="ECO:0000256" key="5">
    <source>
        <dbReference type="ARBA" id="ARBA00022679"/>
    </source>
</evidence>
<dbReference type="GO" id="GO:0004731">
    <property type="term" value="F:purine-nucleoside phosphorylase activity"/>
    <property type="evidence" value="ECO:0007669"/>
    <property type="project" value="UniProtKB-EC"/>
</dbReference>
<evidence type="ECO:0000256" key="4">
    <source>
        <dbReference type="ARBA" id="ARBA00022676"/>
    </source>
</evidence>
<feature type="binding site" evidence="8">
    <location>
        <position position="60"/>
    </location>
    <ligand>
        <name>phosphate</name>
        <dbReference type="ChEBI" id="CHEBI:43474"/>
    </ligand>
</feature>
<evidence type="ECO:0000256" key="1">
    <source>
        <dbReference type="ARBA" id="ARBA00002678"/>
    </source>
</evidence>
<dbReference type="PANTHER" id="PTHR11904:SF9">
    <property type="entry name" value="PURINE NUCLEOSIDE PHOSPHORYLASE-RELATED"/>
    <property type="match status" value="1"/>
</dbReference>
<dbReference type="NCBIfam" id="NF006054">
    <property type="entry name" value="PRK08202.1"/>
    <property type="match status" value="1"/>
</dbReference>
<dbReference type="NCBIfam" id="TIGR01697">
    <property type="entry name" value="PNPH-PUNA-XAPA"/>
    <property type="match status" value="1"/>
</dbReference>
<organism evidence="10 11">
    <name type="scientific">Pueribacillus theae</name>
    <dbReference type="NCBI Taxonomy" id="2171751"/>
    <lineage>
        <taxon>Bacteria</taxon>
        <taxon>Bacillati</taxon>
        <taxon>Bacillota</taxon>
        <taxon>Bacilli</taxon>
        <taxon>Bacillales</taxon>
        <taxon>Bacillaceae</taxon>
        <taxon>Pueribacillus</taxon>
    </lineage>
</organism>
<feature type="domain" description="Nucleoside phosphorylase" evidence="9">
    <location>
        <begin position="22"/>
        <end position="262"/>
    </location>
</feature>
<dbReference type="Pfam" id="PF01048">
    <property type="entry name" value="PNP_UDP_1"/>
    <property type="match status" value="1"/>
</dbReference>
<dbReference type="InterPro" id="IPR000845">
    <property type="entry name" value="Nucleoside_phosphorylase_d"/>
</dbReference>
<proteinExistence type="inferred from homology"/>
<feature type="binding site" evidence="8">
    <location>
        <position position="29"/>
    </location>
    <ligand>
        <name>phosphate</name>
        <dbReference type="ChEBI" id="CHEBI:43474"/>
    </ligand>
</feature>
<comment type="pathway">
    <text evidence="2 7">Purine metabolism; purine nucleoside salvage.</text>
</comment>
<dbReference type="CDD" id="cd09009">
    <property type="entry name" value="PNP-EcPNPII_like"/>
    <property type="match status" value="1"/>
</dbReference>
<reference evidence="10 11" key="1">
    <citation type="submission" date="2018-04" db="EMBL/GenBank/DDBJ databases">
        <title>Camelliibacillus theae gen. nov., sp. nov., isolated from Pu'er tea.</title>
        <authorList>
            <person name="Niu L."/>
        </authorList>
    </citation>
    <scope>NUCLEOTIDE SEQUENCE [LARGE SCALE GENOMIC DNA]</scope>
    <source>
        <strain evidence="10 11">T8</strain>
    </source>
</reference>
<dbReference type="Gene3D" id="3.40.50.1580">
    <property type="entry name" value="Nucleoside phosphorylase domain"/>
    <property type="match status" value="1"/>
</dbReference>
<evidence type="ECO:0000256" key="7">
    <source>
        <dbReference type="PIRNR" id="PIRNR000477"/>
    </source>
</evidence>
<accession>A0A2U1K6L1</accession>
<dbReference type="AlphaFoldDB" id="A0A2U1K6L1"/>
<evidence type="ECO:0000313" key="10">
    <source>
        <dbReference type="EMBL" id="PWA13167.1"/>
    </source>
</evidence>
<dbReference type="PANTHER" id="PTHR11904">
    <property type="entry name" value="METHYLTHIOADENOSINE/PURINE NUCLEOSIDE PHOSPHORYLASE"/>
    <property type="match status" value="1"/>
</dbReference>
<evidence type="ECO:0000313" key="11">
    <source>
        <dbReference type="Proteomes" id="UP000245998"/>
    </source>
</evidence>
<keyword evidence="11" id="KW-1185">Reference proteome</keyword>
<comment type="similarity">
    <text evidence="3 7">Belongs to the PNP/MTAP phosphorylase family.</text>
</comment>
<protein>
    <recommendedName>
        <fullName evidence="7">Purine nucleoside phosphorylase</fullName>
        <ecNumber evidence="7">2.4.2.1</ecNumber>
    </recommendedName>
    <alternativeName>
        <fullName evidence="7">Inosine-guanosine phosphorylase</fullName>
    </alternativeName>
</protein>
<comment type="catalytic activity">
    <reaction evidence="6">
        <text>a purine 2'-deoxy-D-ribonucleoside + phosphate = a purine nucleobase + 2-deoxy-alpha-D-ribose 1-phosphate</text>
        <dbReference type="Rhea" id="RHEA:36431"/>
        <dbReference type="ChEBI" id="CHEBI:26386"/>
        <dbReference type="ChEBI" id="CHEBI:43474"/>
        <dbReference type="ChEBI" id="CHEBI:57259"/>
        <dbReference type="ChEBI" id="CHEBI:142361"/>
        <dbReference type="EC" id="2.4.2.1"/>
    </reaction>
</comment>
<dbReference type="PIRSF" id="PIRSF000477">
    <property type="entry name" value="PurNPase"/>
    <property type="match status" value="1"/>
</dbReference>
<dbReference type="NCBIfam" id="TIGR01700">
    <property type="entry name" value="PNPH"/>
    <property type="match status" value="1"/>
</dbReference>
<dbReference type="GO" id="GO:0005737">
    <property type="term" value="C:cytoplasm"/>
    <property type="evidence" value="ECO:0007669"/>
    <property type="project" value="TreeGrafter"/>
</dbReference>
<sequence>MNELKAREAAEYIQHSTATIPKIGLILGSGLGALADEIEQPVRLPYQSIPGFPVSTVTGHAGHLVIGRLEGKPVAAMQGRFHFYEGYSIEKVTFPVHVMRLIGVETLIITNAAGGINKTFSPGDLMVITDHINNMGFKPFLQAKSYRPSEIYTKQFITLAEIVAEKIGLKINKGVYVGNSGPSYETPAEIHMLEKLGGDAVGMSTIPEAITAHQHGMNVLGISCISNMAAGILDQPLNHEEVIETANKVKIDFIRFVKEILRDL</sequence>
<comment type="caution">
    <text evidence="10">The sequence shown here is derived from an EMBL/GenBank/DDBJ whole genome shotgun (WGS) entry which is preliminary data.</text>
</comment>
<evidence type="ECO:0000256" key="8">
    <source>
        <dbReference type="PIRSR" id="PIRSR000477-2"/>
    </source>
</evidence>
<gene>
    <name evidence="10" type="ORF">DCC39_01565</name>
</gene>
<dbReference type="Proteomes" id="UP000245998">
    <property type="component" value="Unassembled WGS sequence"/>
</dbReference>
<dbReference type="RefSeq" id="WP_116553128.1">
    <property type="nucleotide sequence ID" value="NZ_QCZG01000002.1"/>
</dbReference>
<evidence type="ECO:0000256" key="6">
    <source>
        <dbReference type="ARBA" id="ARBA00048556"/>
    </source>
</evidence>
<dbReference type="EMBL" id="QCZG01000002">
    <property type="protein sequence ID" value="PWA13167.1"/>
    <property type="molecule type" value="Genomic_DNA"/>
</dbReference>
<evidence type="ECO:0000256" key="3">
    <source>
        <dbReference type="ARBA" id="ARBA00006751"/>
    </source>
</evidence>
<dbReference type="GO" id="GO:0009116">
    <property type="term" value="P:nucleoside metabolic process"/>
    <property type="evidence" value="ECO:0007669"/>
    <property type="project" value="InterPro"/>
</dbReference>
<dbReference type="EC" id="2.4.2.1" evidence="7"/>
<dbReference type="UniPathway" id="UPA00606"/>
<dbReference type="InterPro" id="IPR035994">
    <property type="entry name" value="Nucleoside_phosphorylase_sf"/>
</dbReference>
<feature type="binding site" evidence="8">
    <location>
        <position position="185"/>
    </location>
    <ligand>
        <name>a purine D-ribonucleoside</name>
        <dbReference type="ChEBI" id="CHEBI:142355"/>
    </ligand>
</feature>
<evidence type="ECO:0000259" key="9">
    <source>
        <dbReference type="Pfam" id="PF01048"/>
    </source>
</evidence>
<dbReference type="InterPro" id="IPR011268">
    <property type="entry name" value="Purine_phosphorylase"/>
</dbReference>